<evidence type="ECO:0000256" key="7">
    <source>
        <dbReference type="ARBA" id="ARBA00023136"/>
    </source>
</evidence>
<protein>
    <recommendedName>
        <fullName evidence="13">Vesicle-associated membrane protein 7</fullName>
    </recommendedName>
    <alternativeName>
        <fullName evidence="14">Synaptobrevin-like protein 1</fullName>
    </alternativeName>
</protein>
<evidence type="ECO:0000256" key="14">
    <source>
        <dbReference type="ARBA" id="ARBA00042194"/>
    </source>
</evidence>
<dbReference type="Gene3D" id="1.20.5.110">
    <property type="match status" value="1"/>
</dbReference>
<evidence type="ECO:0000259" key="17">
    <source>
        <dbReference type="PROSITE" id="PS50859"/>
    </source>
</evidence>
<dbReference type="GO" id="GO:0030670">
    <property type="term" value="C:phagocytic vesicle membrane"/>
    <property type="evidence" value="ECO:0007669"/>
    <property type="project" value="UniProtKB-SubCell"/>
</dbReference>
<dbReference type="GO" id="GO:0005789">
    <property type="term" value="C:endoplasmic reticulum membrane"/>
    <property type="evidence" value="ECO:0007669"/>
    <property type="project" value="UniProtKB-SubCell"/>
</dbReference>
<keyword evidence="15" id="KW-0175">Coiled coil</keyword>
<evidence type="ECO:0000256" key="15">
    <source>
        <dbReference type="PROSITE-ProRule" id="PRU00290"/>
    </source>
</evidence>
<evidence type="ECO:0000256" key="6">
    <source>
        <dbReference type="ARBA" id="ARBA00022989"/>
    </source>
</evidence>
<dbReference type="PANTHER" id="PTHR21136:SF179">
    <property type="entry name" value="VESICLE ASSOCIATED MEMBRANE PROTEIN 7-RELATED"/>
    <property type="match status" value="1"/>
</dbReference>
<sequence>MQVALNRIVYLCITDNEFERSRAFLFLNEIKRRFQAHYGPNTDNAIAYSLNTEFARVLANEMKHYSESHDLDTISKVHSELDELKNIMVKNIDNLSMRGEKIELLVHKTDNLNNASVSFRQTSRNLARSMFWKNIKLYVIIGAVVLVAIYLIVSMSCGGLLWKKCVGN</sequence>
<accession>A0A834IVR7</accession>
<dbReference type="GO" id="GO:0006906">
    <property type="term" value="P:vesicle fusion"/>
    <property type="evidence" value="ECO:0007669"/>
    <property type="project" value="TreeGrafter"/>
</dbReference>
<keyword evidence="6 16" id="KW-1133">Transmembrane helix</keyword>
<reference evidence="19" key="1">
    <citation type="submission" date="2020-08" db="EMBL/GenBank/DDBJ databases">
        <title>Genome sequencing and assembly of the red palm weevil Rhynchophorus ferrugineus.</title>
        <authorList>
            <person name="Dias G.B."/>
            <person name="Bergman C.M."/>
            <person name="Manee M."/>
        </authorList>
    </citation>
    <scope>NUCLEOTIDE SEQUENCE</scope>
    <source>
        <strain evidence="19">AA-2017</strain>
        <tissue evidence="19">Whole larva</tissue>
    </source>
</reference>
<keyword evidence="7 16" id="KW-0472">Membrane</keyword>
<evidence type="ECO:0000256" key="10">
    <source>
        <dbReference type="ARBA" id="ARBA00037845"/>
    </source>
</evidence>
<keyword evidence="3" id="KW-0813">Transport</keyword>
<evidence type="ECO:0000256" key="4">
    <source>
        <dbReference type="ARBA" id="ARBA00022692"/>
    </source>
</evidence>
<dbReference type="GO" id="GO:0005794">
    <property type="term" value="C:Golgi apparatus"/>
    <property type="evidence" value="ECO:0007669"/>
    <property type="project" value="UniProtKB-SubCell"/>
</dbReference>
<evidence type="ECO:0000256" key="16">
    <source>
        <dbReference type="SAM" id="Phobius"/>
    </source>
</evidence>
<dbReference type="PROSITE" id="PS50892">
    <property type="entry name" value="V_SNARE"/>
    <property type="match status" value="1"/>
</dbReference>
<dbReference type="GO" id="GO:0031201">
    <property type="term" value="C:SNARE complex"/>
    <property type="evidence" value="ECO:0007669"/>
    <property type="project" value="TreeGrafter"/>
</dbReference>
<dbReference type="GO" id="GO:0005765">
    <property type="term" value="C:lysosomal membrane"/>
    <property type="evidence" value="ECO:0007669"/>
    <property type="project" value="UniProtKB-SubCell"/>
</dbReference>
<comment type="similarity">
    <text evidence="2">Belongs to the synaptobrevin family.</text>
</comment>
<dbReference type="GO" id="GO:0005484">
    <property type="term" value="F:SNAP receptor activity"/>
    <property type="evidence" value="ECO:0007669"/>
    <property type="project" value="TreeGrafter"/>
</dbReference>
<feature type="transmembrane region" description="Helical" evidence="16">
    <location>
        <begin position="137"/>
        <end position="162"/>
    </location>
</feature>
<dbReference type="InterPro" id="IPR010908">
    <property type="entry name" value="Longin_dom"/>
</dbReference>
<gene>
    <name evidence="19" type="ORF">GWI33_000244</name>
</gene>
<dbReference type="GO" id="GO:0000149">
    <property type="term" value="F:SNARE binding"/>
    <property type="evidence" value="ECO:0007669"/>
    <property type="project" value="TreeGrafter"/>
</dbReference>
<evidence type="ECO:0000256" key="9">
    <source>
        <dbReference type="ARBA" id="ARBA00037803"/>
    </source>
</evidence>
<feature type="domain" description="V-SNARE coiled-coil homology" evidence="18">
    <location>
        <begin position="73"/>
        <end position="133"/>
    </location>
</feature>
<dbReference type="GO" id="GO:0031902">
    <property type="term" value="C:late endosome membrane"/>
    <property type="evidence" value="ECO:0007669"/>
    <property type="project" value="UniProtKB-SubCell"/>
</dbReference>
<dbReference type="Gene3D" id="3.30.450.50">
    <property type="entry name" value="Longin domain"/>
    <property type="match status" value="1"/>
</dbReference>
<dbReference type="InterPro" id="IPR042855">
    <property type="entry name" value="V_SNARE_CC"/>
</dbReference>
<dbReference type="InterPro" id="IPR051097">
    <property type="entry name" value="Synaptobrevin-like_transport"/>
</dbReference>
<comment type="caution">
    <text evidence="19">The sequence shown here is derived from an EMBL/GenBank/DDBJ whole genome shotgun (WGS) entry which is preliminary data.</text>
</comment>
<dbReference type="GO" id="GO:0030658">
    <property type="term" value="C:transport vesicle membrane"/>
    <property type="evidence" value="ECO:0007669"/>
    <property type="project" value="UniProtKB-SubCell"/>
</dbReference>
<evidence type="ECO:0000256" key="12">
    <source>
        <dbReference type="ARBA" id="ARBA00037875"/>
    </source>
</evidence>
<dbReference type="SUPFAM" id="SSF58038">
    <property type="entry name" value="SNARE fusion complex"/>
    <property type="match status" value="1"/>
</dbReference>
<evidence type="ECO:0000256" key="5">
    <source>
        <dbReference type="ARBA" id="ARBA00022927"/>
    </source>
</evidence>
<dbReference type="AlphaFoldDB" id="A0A834IVR7"/>
<evidence type="ECO:0000313" key="19">
    <source>
        <dbReference type="EMBL" id="KAF7287897.1"/>
    </source>
</evidence>
<dbReference type="GO" id="GO:0006887">
    <property type="term" value="P:exocytosis"/>
    <property type="evidence" value="ECO:0007669"/>
    <property type="project" value="TreeGrafter"/>
</dbReference>
<keyword evidence="20" id="KW-1185">Reference proteome</keyword>
<evidence type="ECO:0000256" key="1">
    <source>
        <dbReference type="ARBA" id="ARBA00004163"/>
    </source>
</evidence>
<keyword evidence="5" id="KW-0653">Protein transport</keyword>
<dbReference type="InterPro" id="IPR001388">
    <property type="entry name" value="Synaptobrevin-like"/>
</dbReference>
<organism evidence="19 20">
    <name type="scientific">Rhynchophorus ferrugineus</name>
    <name type="common">Red palm weevil</name>
    <name type="synonym">Curculio ferrugineus</name>
    <dbReference type="NCBI Taxonomy" id="354439"/>
    <lineage>
        <taxon>Eukaryota</taxon>
        <taxon>Metazoa</taxon>
        <taxon>Ecdysozoa</taxon>
        <taxon>Arthropoda</taxon>
        <taxon>Hexapoda</taxon>
        <taxon>Insecta</taxon>
        <taxon>Pterygota</taxon>
        <taxon>Neoptera</taxon>
        <taxon>Endopterygota</taxon>
        <taxon>Coleoptera</taxon>
        <taxon>Polyphaga</taxon>
        <taxon>Cucujiformia</taxon>
        <taxon>Curculionidae</taxon>
        <taxon>Dryophthorinae</taxon>
        <taxon>Rhynchophorus</taxon>
    </lineage>
</organism>
<dbReference type="EMBL" id="JAACXV010000002">
    <property type="protein sequence ID" value="KAF7287897.1"/>
    <property type="molecule type" value="Genomic_DNA"/>
</dbReference>
<evidence type="ECO:0000256" key="8">
    <source>
        <dbReference type="ARBA" id="ARBA00037801"/>
    </source>
</evidence>
<dbReference type="GO" id="GO:0015031">
    <property type="term" value="P:protein transport"/>
    <property type="evidence" value="ECO:0007669"/>
    <property type="project" value="UniProtKB-KW"/>
</dbReference>
<dbReference type="SUPFAM" id="SSF64356">
    <property type="entry name" value="SNARE-like"/>
    <property type="match status" value="1"/>
</dbReference>
<dbReference type="OrthoDB" id="248747at2759"/>
<dbReference type="CDD" id="cd14824">
    <property type="entry name" value="Longin"/>
    <property type="match status" value="1"/>
</dbReference>
<keyword evidence="4 16" id="KW-0812">Transmembrane</keyword>
<feature type="domain" description="Longin" evidence="17">
    <location>
        <begin position="1"/>
        <end position="58"/>
    </location>
</feature>
<dbReference type="PANTHER" id="PTHR21136">
    <property type="entry name" value="SNARE PROTEINS"/>
    <property type="match status" value="1"/>
</dbReference>
<evidence type="ECO:0000256" key="2">
    <source>
        <dbReference type="ARBA" id="ARBA00008025"/>
    </source>
</evidence>
<dbReference type="PROSITE" id="PS50859">
    <property type="entry name" value="LONGIN"/>
    <property type="match status" value="1"/>
</dbReference>
<evidence type="ECO:0000259" key="18">
    <source>
        <dbReference type="PROSITE" id="PS50892"/>
    </source>
</evidence>
<name>A0A834IVR7_RHYFE</name>
<dbReference type="Proteomes" id="UP000625711">
    <property type="component" value="Unassembled WGS sequence"/>
</dbReference>
<dbReference type="FunFam" id="1.20.5.110:FF:000004">
    <property type="entry name" value="Vesicle-associated membrane protein 7"/>
    <property type="match status" value="1"/>
</dbReference>
<dbReference type="Pfam" id="PF13774">
    <property type="entry name" value="Longin"/>
    <property type="match status" value="1"/>
</dbReference>
<evidence type="ECO:0000313" key="20">
    <source>
        <dbReference type="Proteomes" id="UP000625711"/>
    </source>
</evidence>
<dbReference type="InterPro" id="IPR011012">
    <property type="entry name" value="Longin-like_dom_sf"/>
</dbReference>
<dbReference type="PRINTS" id="PR00219">
    <property type="entry name" value="SYNAPTOBREVN"/>
</dbReference>
<proteinExistence type="inferred from homology"/>
<evidence type="ECO:0000256" key="13">
    <source>
        <dbReference type="ARBA" id="ARBA00039269"/>
    </source>
</evidence>
<dbReference type="CDD" id="cd15871">
    <property type="entry name" value="R-SNARE_VAMP7"/>
    <property type="match status" value="1"/>
</dbReference>
<evidence type="ECO:0000256" key="3">
    <source>
        <dbReference type="ARBA" id="ARBA00022448"/>
    </source>
</evidence>
<dbReference type="Pfam" id="PF00957">
    <property type="entry name" value="Synaptobrevin"/>
    <property type="match status" value="1"/>
</dbReference>
<evidence type="ECO:0000256" key="11">
    <source>
        <dbReference type="ARBA" id="ARBA00037863"/>
    </source>
</evidence>
<comment type="subcellular location">
    <subcellularLocation>
        <location evidence="12">Cytoplasmic vesicle</location>
        <location evidence="12">Phagosome membrane</location>
        <topology evidence="12">Single-pass type IV membrane protein</topology>
    </subcellularLocation>
    <subcellularLocation>
        <location evidence="9">Cytoplasmic vesicle</location>
        <location evidence="9">Secretory vesicle membrane</location>
        <topology evidence="9">Single-pass type IV membrane protein</topology>
    </subcellularLocation>
    <subcellularLocation>
        <location evidence="1">Endoplasmic reticulum membrane</location>
        <topology evidence="1">Single-pass type IV membrane protein</topology>
    </subcellularLocation>
    <subcellularLocation>
        <location evidence="8">Golgi apparatus</location>
        <location evidence="8">trans-Golgi network membrane</location>
        <topology evidence="8">Single-pass type IV membrane protein</topology>
    </subcellularLocation>
    <subcellularLocation>
        <location evidence="10">Late endosome membrane</location>
        <topology evidence="10">Single-pass type IV membrane protein</topology>
    </subcellularLocation>
    <subcellularLocation>
        <location evidence="11">Lysosome membrane</location>
        <topology evidence="11">Single-pass type IV membrane protein</topology>
    </subcellularLocation>
</comment>